<comment type="function">
    <text evidence="9">CRISPR (clustered regularly interspaced short palindromic repeat), is an adaptive immune system that provides protection against mobile genetic elements (viruses, transposable elements and conjugative plasmids). CRISPR clusters contain sequences complementary to antecedent mobile elements and target invading nucleic acids. CRISPR clusters are transcribed and processed into CRISPR RNA (crRNA). Functions as a ssRNA-specific endoribonuclease. Involved in the integration of spacer DNA into the CRISPR cassette.</text>
</comment>
<comment type="similarity">
    <text evidence="2 9">Belongs to the CRISPR-associated endoribonuclease Cas2 protein family.</text>
</comment>
<keyword evidence="3 9" id="KW-0540">Nuclease</keyword>
<dbReference type="Pfam" id="PF09827">
    <property type="entry name" value="CRISPR_Cas2"/>
    <property type="match status" value="1"/>
</dbReference>
<dbReference type="AlphaFoldDB" id="A0A1I4RPP2"/>
<sequence length="94" mass="10496">MTKRALYLAAYDVSSPSRLRAALALVRAYATGGQKSVHEVFLTPAERHGLLHDMALLLDEREDRFLLLRLDARGRVHTLGQGAEPCDPDLFYMG</sequence>
<dbReference type="InterPro" id="IPR021127">
    <property type="entry name" value="CRISPR_associated_Cas2"/>
</dbReference>
<evidence type="ECO:0000256" key="4">
    <source>
        <dbReference type="ARBA" id="ARBA00022723"/>
    </source>
</evidence>
<keyword evidence="11" id="KW-1185">Reference proteome</keyword>
<comment type="cofactor">
    <cofactor evidence="1 9">
        <name>Mg(2+)</name>
        <dbReference type="ChEBI" id="CHEBI:18420"/>
    </cofactor>
</comment>
<dbReference type="InterPro" id="IPR019199">
    <property type="entry name" value="Virulence_VapD/CRISPR_Cas2"/>
</dbReference>
<keyword evidence="8 9" id="KW-0051">Antiviral defense</keyword>
<proteinExistence type="inferred from homology"/>
<feature type="binding site" evidence="9">
    <location>
        <position position="12"/>
    </location>
    <ligand>
        <name>Mg(2+)</name>
        <dbReference type="ChEBI" id="CHEBI:18420"/>
        <note>catalytic</note>
    </ligand>
</feature>
<keyword evidence="4 9" id="KW-0479">Metal-binding</keyword>
<reference evidence="10 11" key="1">
    <citation type="submission" date="2016-10" db="EMBL/GenBank/DDBJ databases">
        <authorList>
            <person name="de Groot N.N."/>
        </authorList>
    </citation>
    <scope>NUCLEOTIDE SEQUENCE [LARGE SCALE GENOMIC DNA]</scope>
    <source>
        <strain evidence="10 11">DSM 4180</strain>
    </source>
</reference>
<keyword evidence="5 9" id="KW-0255">Endonuclease</keyword>
<dbReference type="STRING" id="195064.SAMN05421721_1094"/>
<evidence type="ECO:0000256" key="1">
    <source>
        <dbReference type="ARBA" id="ARBA00001946"/>
    </source>
</evidence>
<evidence type="ECO:0000313" key="10">
    <source>
        <dbReference type="EMBL" id="SFM54136.1"/>
    </source>
</evidence>
<evidence type="ECO:0000256" key="9">
    <source>
        <dbReference type="HAMAP-Rule" id="MF_01471"/>
    </source>
</evidence>
<dbReference type="SUPFAM" id="SSF143430">
    <property type="entry name" value="TTP0101/SSO1404-like"/>
    <property type="match status" value="1"/>
</dbReference>
<protein>
    <recommendedName>
        <fullName evidence="9">CRISPR-associated endoribonuclease Cas2</fullName>
        <ecNumber evidence="9">3.1.-.-</ecNumber>
    </recommendedName>
</protein>
<evidence type="ECO:0000256" key="2">
    <source>
        <dbReference type="ARBA" id="ARBA00009959"/>
    </source>
</evidence>
<dbReference type="Proteomes" id="UP000199556">
    <property type="component" value="Unassembled WGS sequence"/>
</dbReference>
<evidence type="ECO:0000256" key="5">
    <source>
        <dbReference type="ARBA" id="ARBA00022759"/>
    </source>
</evidence>
<keyword evidence="7 9" id="KW-0460">Magnesium</keyword>
<dbReference type="GO" id="GO:0016787">
    <property type="term" value="F:hydrolase activity"/>
    <property type="evidence" value="ECO:0007669"/>
    <property type="project" value="UniProtKB-KW"/>
</dbReference>
<comment type="subunit">
    <text evidence="9">Homodimer, forms a heterotetramer with a Cas1 homodimer.</text>
</comment>
<evidence type="ECO:0000313" key="11">
    <source>
        <dbReference type="Proteomes" id="UP000199556"/>
    </source>
</evidence>
<dbReference type="GO" id="GO:0043571">
    <property type="term" value="P:maintenance of CRISPR repeat elements"/>
    <property type="evidence" value="ECO:0007669"/>
    <property type="project" value="UniProtKB-UniRule"/>
</dbReference>
<dbReference type="HAMAP" id="MF_01471">
    <property type="entry name" value="Cas2"/>
    <property type="match status" value="1"/>
</dbReference>
<gene>
    <name evidence="9" type="primary">cas2</name>
    <name evidence="10" type="ORF">SAMN05421721_1094</name>
</gene>
<keyword evidence="6 9" id="KW-0378">Hydrolase</keyword>
<dbReference type="GO" id="GO:0004521">
    <property type="term" value="F:RNA endonuclease activity"/>
    <property type="evidence" value="ECO:0007669"/>
    <property type="project" value="InterPro"/>
</dbReference>
<evidence type="ECO:0000256" key="3">
    <source>
        <dbReference type="ARBA" id="ARBA00022722"/>
    </source>
</evidence>
<dbReference type="Gene3D" id="3.30.70.240">
    <property type="match status" value="1"/>
</dbReference>
<name>A0A1I4RPP2_ECTMO</name>
<accession>A0A1I4RPP2</accession>
<dbReference type="RefSeq" id="WP_090485506.1">
    <property type="nucleotide sequence ID" value="NZ_FOUO01000009.1"/>
</dbReference>
<evidence type="ECO:0000256" key="8">
    <source>
        <dbReference type="ARBA" id="ARBA00023118"/>
    </source>
</evidence>
<evidence type="ECO:0000256" key="6">
    <source>
        <dbReference type="ARBA" id="ARBA00022801"/>
    </source>
</evidence>
<dbReference type="EC" id="3.1.-.-" evidence="9"/>
<dbReference type="GO" id="GO:0051607">
    <property type="term" value="P:defense response to virus"/>
    <property type="evidence" value="ECO:0007669"/>
    <property type="project" value="UniProtKB-UniRule"/>
</dbReference>
<dbReference type="CDD" id="cd09725">
    <property type="entry name" value="Cas2_I_II_III"/>
    <property type="match status" value="1"/>
</dbReference>
<evidence type="ECO:0000256" key="7">
    <source>
        <dbReference type="ARBA" id="ARBA00022842"/>
    </source>
</evidence>
<dbReference type="EMBL" id="FOUO01000009">
    <property type="protein sequence ID" value="SFM54136.1"/>
    <property type="molecule type" value="Genomic_DNA"/>
</dbReference>
<organism evidence="10 11">
    <name type="scientific">Ectothiorhodospira mobilis</name>
    <dbReference type="NCBI Taxonomy" id="195064"/>
    <lineage>
        <taxon>Bacteria</taxon>
        <taxon>Pseudomonadati</taxon>
        <taxon>Pseudomonadota</taxon>
        <taxon>Gammaproteobacteria</taxon>
        <taxon>Chromatiales</taxon>
        <taxon>Ectothiorhodospiraceae</taxon>
        <taxon>Ectothiorhodospira</taxon>
    </lineage>
</organism>
<dbReference type="GO" id="GO:0046872">
    <property type="term" value="F:metal ion binding"/>
    <property type="evidence" value="ECO:0007669"/>
    <property type="project" value="UniProtKB-UniRule"/>
</dbReference>